<dbReference type="PANTHER" id="PTHR35333">
    <property type="entry name" value="BETA-LACTAMASE"/>
    <property type="match status" value="1"/>
</dbReference>
<dbReference type="InterPro" id="IPR000871">
    <property type="entry name" value="Beta-lactam_class-A"/>
</dbReference>
<name>A0ABY9SYU7_BREBE</name>
<dbReference type="SUPFAM" id="SSF56601">
    <property type="entry name" value="beta-lactamase/transpeptidase-like"/>
    <property type="match status" value="1"/>
</dbReference>
<proteinExistence type="predicted"/>
<dbReference type="PANTHER" id="PTHR35333:SF3">
    <property type="entry name" value="BETA-LACTAMASE-TYPE TRANSPEPTIDASE FOLD CONTAINING PROTEIN"/>
    <property type="match status" value="1"/>
</dbReference>
<feature type="domain" description="Beta-lactamase class A catalytic" evidence="1">
    <location>
        <begin position="19"/>
        <end position="267"/>
    </location>
</feature>
<dbReference type="Gene3D" id="3.40.710.10">
    <property type="entry name" value="DD-peptidase/beta-lactamase superfamily"/>
    <property type="match status" value="1"/>
</dbReference>
<evidence type="ECO:0000313" key="2">
    <source>
        <dbReference type="EMBL" id="WNC12984.1"/>
    </source>
</evidence>
<keyword evidence="3" id="KW-1185">Reference proteome</keyword>
<dbReference type="InterPro" id="IPR012338">
    <property type="entry name" value="Beta-lactam/transpept-like"/>
</dbReference>
<dbReference type="GO" id="GO:0016787">
    <property type="term" value="F:hydrolase activity"/>
    <property type="evidence" value="ECO:0007669"/>
    <property type="project" value="UniProtKB-KW"/>
</dbReference>
<gene>
    <name evidence="2" type="ORF">RGB73_19940</name>
</gene>
<keyword evidence="2" id="KW-0378">Hydrolase</keyword>
<dbReference type="RefSeq" id="WP_310764499.1">
    <property type="nucleotide sequence ID" value="NZ_CP134050.1"/>
</dbReference>
<organism evidence="2 3">
    <name type="scientific">Brevibacillus brevis</name>
    <name type="common">Bacillus brevis</name>
    <dbReference type="NCBI Taxonomy" id="1393"/>
    <lineage>
        <taxon>Bacteria</taxon>
        <taxon>Bacillati</taxon>
        <taxon>Bacillota</taxon>
        <taxon>Bacilli</taxon>
        <taxon>Bacillales</taxon>
        <taxon>Paenibacillaceae</taxon>
        <taxon>Brevibacillus</taxon>
    </lineage>
</organism>
<evidence type="ECO:0000313" key="3">
    <source>
        <dbReference type="Proteomes" id="UP001256827"/>
    </source>
</evidence>
<protein>
    <submittedName>
        <fullName evidence="2">Serine hydrolase</fullName>
    </submittedName>
</protein>
<sequence>MSLQEKLEAVLSESSATFGVAVKHVETQEEAQINGDRYFQMASTFKVPILAALMRDASEGKLSLEQRIRLTEDDLVPGSGVLKEFLPGAEVAVKDLAMLMIIVSDNLGTDKVLELVGANRVEAFMKELGLDHISVRNSCWELLSIGGGLAGEKKGREGFDKLTQAFMTSGIDPDSVIFQPKPENNVATPADMGSLLELIAAGKLVNQEVCEGILDIMKRQQLRNRIPYLLPDKTVIACKSGTIGSCVNDVGIVYLPDGRGTFTIAAFSHGNPSTKEGEQTIARLALTAYEHFVGGV</sequence>
<evidence type="ECO:0000259" key="1">
    <source>
        <dbReference type="Pfam" id="PF13354"/>
    </source>
</evidence>
<dbReference type="InterPro" id="IPR045155">
    <property type="entry name" value="Beta-lactam_cat"/>
</dbReference>
<dbReference type="Pfam" id="PF13354">
    <property type="entry name" value="Beta-lactamase2"/>
    <property type="match status" value="1"/>
</dbReference>
<dbReference type="Proteomes" id="UP001256827">
    <property type="component" value="Chromosome"/>
</dbReference>
<reference evidence="2 3" key="1">
    <citation type="submission" date="2023-09" db="EMBL/GenBank/DDBJ databases">
        <title>Complete Genome and Methylome dissection of Bacillus brevis NEB573 original source of BbsI restriction endonuclease.</title>
        <authorList>
            <person name="Fomenkov A."/>
            <person name="Roberts R.D."/>
        </authorList>
    </citation>
    <scope>NUCLEOTIDE SEQUENCE [LARGE SCALE GENOMIC DNA]</scope>
    <source>
        <strain evidence="2 3">NEB573</strain>
    </source>
</reference>
<dbReference type="EMBL" id="CP134050">
    <property type="protein sequence ID" value="WNC12984.1"/>
    <property type="molecule type" value="Genomic_DNA"/>
</dbReference>
<accession>A0ABY9SYU7</accession>